<dbReference type="Proteomes" id="UP000288725">
    <property type="component" value="Chromosome 7"/>
</dbReference>
<organism evidence="2 3">
    <name type="scientific">Verticillium dahliae</name>
    <name type="common">Verticillium wilt</name>
    <dbReference type="NCBI Taxonomy" id="27337"/>
    <lineage>
        <taxon>Eukaryota</taxon>
        <taxon>Fungi</taxon>
        <taxon>Dikarya</taxon>
        <taxon>Ascomycota</taxon>
        <taxon>Pezizomycotina</taxon>
        <taxon>Sordariomycetes</taxon>
        <taxon>Hypocreomycetidae</taxon>
        <taxon>Glomerellales</taxon>
        <taxon>Plectosphaerellaceae</taxon>
        <taxon>Verticillium</taxon>
    </lineage>
</organism>
<gene>
    <name evidence="2" type="ORF">VDGE_30624</name>
</gene>
<evidence type="ECO:0000256" key="1">
    <source>
        <dbReference type="SAM" id="MobiDB-lite"/>
    </source>
</evidence>
<feature type="compositionally biased region" description="Basic and acidic residues" evidence="1">
    <location>
        <begin position="68"/>
        <end position="80"/>
    </location>
</feature>
<proteinExistence type="predicted"/>
<reference evidence="2 3" key="1">
    <citation type="submission" date="2018-12" db="EMBL/GenBank/DDBJ databases">
        <title>Genome of Verticillium dahliae isolate Getta Getta.</title>
        <authorList>
            <person name="Gardiner D.M."/>
        </authorList>
    </citation>
    <scope>NUCLEOTIDE SEQUENCE [LARGE SCALE GENOMIC DNA]</scope>
    <source>
        <strain evidence="2 3">Getta Getta</strain>
    </source>
</reference>
<comment type="caution">
    <text evidence="2">The sequence shown here is derived from an EMBL/GenBank/DDBJ whole genome shotgun (WGS) entry which is preliminary data.</text>
</comment>
<feature type="compositionally biased region" description="Basic and acidic residues" evidence="1">
    <location>
        <begin position="89"/>
        <end position="101"/>
    </location>
</feature>
<evidence type="ECO:0000313" key="3">
    <source>
        <dbReference type="Proteomes" id="UP000288725"/>
    </source>
</evidence>
<sequence>MRISAIVTIAKRGSDNPASTEASKFIRTNHRRGASITVKVDTTTDVPVARAETTSSARSAFAPPVAKRKAESSVDDRFNEGYRNVGGPESKRGGNRGRDPSEACAVSIASHISFEDA</sequence>
<dbReference type="AlphaFoldDB" id="A0A444RPA1"/>
<name>A0A444RPA1_VERDA</name>
<feature type="region of interest" description="Disordered" evidence="1">
    <location>
        <begin position="54"/>
        <end position="103"/>
    </location>
</feature>
<accession>A0A444RPA1</accession>
<evidence type="ECO:0000313" key="2">
    <source>
        <dbReference type="EMBL" id="RXG42990.1"/>
    </source>
</evidence>
<dbReference type="EMBL" id="RSDZ01000119">
    <property type="protein sequence ID" value="RXG42990.1"/>
    <property type="molecule type" value="Genomic_DNA"/>
</dbReference>
<protein>
    <submittedName>
        <fullName evidence="2">Uncharacterized protein</fullName>
    </submittedName>
</protein>